<protein>
    <submittedName>
        <fullName evidence="1">Uncharacterized protein</fullName>
    </submittedName>
</protein>
<dbReference type="EMBL" id="CP029543">
    <property type="protein sequence ID" value="AWV47468.1"/>
    <property type="molecule type" value="Genomic_DNA"/>
</dbReference>
<dbReference type="AlphaFoldDB" id="A0AAD0P801"/>
<name>A0AAD0P801_MYCLR</name>
<evidence type="ECO:0000313" key="1">
    <source>
        <dbReference type="EMBL" id="AWV47468.1"/>
    </source>
</evidence>
<sequence>MGGADTIGLHMARSLGDGGQIVVGLVSLRAAESAKQLDDLGLSHATGIRAVIGIGHVEGE</sequence>
<dbReference type="Proteomes" id="UP000249682">
    <property type="component" value="Chromosome"/>
</dbReference>
<organism evidence="1 2">
    <name type="scientific">Mycobacterium leprae</name>
    <dbReference type="NCBI Taxonomy" id="1769"/>
    <lineage>
        <taxon>Bacteria</taxon>
        <taxon>Bacillati</taxon>
        <taxon>Actinomycetota</taxon>
        <taxon>Actinomycetes</taxon>
        <taxon>Mycobacteriales</taxon>
        <taxon>Mycobacteriaceae</taxon>
        <taxon>Mycobacterium</taxon>
    </lineage>
</organism>
<reference evidence="1 2" key="1">
    <citation type="submission" date="2018-05" db="EMBL/GenBank/DDBJ databases">
        <title>Evolution of small genomes with special reference to Mycobacterium leprae.</title>
        <authorList>
            <person name="Mohanty P.S."/>
            <person name="Bansal A.K."/>
            <person name="Gupta U.D."/>
            <person name="Naaz F."/>
            <person name="Dwivedi V.D."/>
            <person name="Singh H."/>
            <person name="Gupta G."/>
            <person name="Sharma S."/>
            <person name="Arora M."/>
        </authorList>
    </citation>
    <scope>NUCLEOTIDE SEQUENCE [LARGE SCALE GENOMIC DNA]</scope>
    <source>
        <strain evidence="1 2">MRHRU-235-G</strain>
    </source>
</reference>
<proteinExistence type="predicted"/>
<gene>
    <name evidence="1" type="ORF">DIJ64_03280</name>
</gene>
<evidence type="ECO:0000313" key="2">
    <source>
        <dbReference type="Proteomes" id="UP000249682"/>
    </source>
</evidence>
<accession>A0AAD0P801</accession>
<dbReference type="RefSeq" id="WP_111480981.1">
    <property type="nucleotide sequence ID" value="NZ_CP029543.1"/>
</dbReference>